<gene>
    <name evidence="1" type="ORF">ZIOFF_049676</name>
</gene>
<evidence type="ECO:0000313" key="2">
    <source>
        <dbReference type="Proteomes" id="UP000734854"/>
    </source>
</evidence>
<dbReference type="AlphaFoldDB" id="A0A8J5KT43"/>
<proteinExistence type="predicted"/>
<reference evidence="1 2" key="1">
    <citation type="submission" date="2020-08" db="EMBL/GenBank/DDBJ databases">
        <title>Plant Genome Project.</title>
        <authorList>
            <person name="Zhang R.-G."/>
        </authorList>
    </citation>
    <scope>NUCLEOTIDE SEQUENCE [LARGE SCALE GENOMIC DNA]</scope>
    <source>
        <tissue evidence="1">Rhizome</tissue>
    </source>
</reference>
<dbReference type="Proteomes" id="UP000734854">
    <property type="component" value="Unassembled WGS sequence"/>
</dbReference>
<name>A0A8J5KT43_ZINOF</name>
<comment type="caution">
    <text evidence="1">The sequence shown here is derived from an EMBL/GenBank/DDBJ whole genome shotgun (WGS) entry which is preliminary data.</text>
</comment>
<dbReference type="InterPro" id="IPR050710">
    <property type="entry name" value="Band7/mec-2_domain"/>
</dbReference>
<accession>A0A8J5KT43</accession>
<evidence type="ECO:0008006" key="3">
    <source>
        <dbReference type="Google" id="ProtNLM"/>
    </source>
</evidence>
<dbReference type="EMBL" id="JACMSC010000014">
    <property type="protein sequence ID" value="KAG6488433.1"/>
    <property type="molecule type" value="Genomic_DNA"/>
</dbReference>
<dbReference type="GO" id="GO:0005739">
    <property type="term" value="C:mitochondrion"/>
    <property type="evidence" value="ECO:0007669"/>
    <property type="project" value="TreeGrafter"/>
</dbReference>
<evidence type="ECO:0000313" key="1">
    <source>
        <dbReference type="EMBL" id="KAG6488433.1"/>
    </source>
</evidence>
<dbReference type="PANTHER" id="PTHR43327">
    <property type="entry name" value="STOMATIN-LIKE PROTEIN 2, MITOCHONDRIAL"/>
    <property type="match status" value="1"/>
</dbReference>
<protein>
    <recommendedName>
        <fullName evidence="3">Band 7 domain-containing protein</fullName>
    </recommendedName>
</protein>
<dbReference type="GO" id="GO:0007005">
    <property type="term" value="P:mitochondrion organization"/>
    <property type="evidence" value="ECO:0007669"/>
    <property type="project" value="TreeGrafter"/>
</dbReference>
<keyword evidence="2" id="KW-1185">Reference proteome</keyword>
<dbReference type="InterPro" id="IPR036013">
    <property type="entry name" value="Band_7/SPFH_dom_sf"/>
</dbReference>
<dbReference type="SUPFAM" id="SSF117892">
    <property type="entry name" value="Band 7/SPFH domain"/>
    <property type="match status" value="1"/>
</dbReference>
<dbReference type="PANTHER" id="PTHR43327:SF10">
    <property type="entry name" value="STOMATIN-LIKE PROTEIN 2, MITOCHONDRIAL"/>
    <property type="match status" value="1"/>
</dbReference>
<sequence>MAMLLKARRLFRRVVVAAEAAVQEYRRHQSRDDLLYSRSEATIPFHDSLLYSNSKYEQQPINWGIRIVLENKINVVERFGKYHRILESGIHILIPFIVDPILASYGVAGHPIFMVIQLTETTMKDELGKITLDQMFEEKDALNESIACSWDISLPPEVLKMKAADMMMQAEVERRKRARVLESEVEEILNMHKAIAKSLDTFSQTINGQGGAEEARQRVYEQCVQAIVQTAKAKEV</sequence>
<organism evidence="1 2">
    <name type="scientific">Zingiber officinale</name>
    <name type="common">Ginger</name>
    <name type="synonym">Amomum zingiber</name>
    <dbReference type="NCBI Taxonomy" id="94328"/>
    <lineage>
        <taxon>Eukaryota</taxon>
        <taxon>Viridiplantae</taxon>
        <taxon>Streptophyta</taxon>
        <taxon>Embryophyta</taxon>
        <taxon>Tracheophyta</taxon>
        <taxon>Spermatophyta</taxon>
        <taxon>Magnoliopsida</taxon>
        <taxon>Liliopsida</taxon>
        <taxon>Zingiberales</taxon>
        <taxon>Zingiberaceae</taxon>
        <taxon>Zingiber</taxon>
    </lineage>
</organism>